<dbReference type="EMBL" id="FTMF01000014">
    <property type="protein sequence ID" value="SIR19950.1"/>
    <property type="molecule type" value="Genomic_DNA"/>
</dbReference>
<dbReference type="EMBL" id="UFVS01000001">
    <property type="protein sequence ID" value="SUX44238.1"/>
    <property type="molecule type" value="Genomic_DNA"/>
</dbReference>
<keyword evidence="3" id="KW-1185">Reference proteome</keyword>
<sequence length="51" mass="6216">MPCGDNRLEREKLWRRAIKGSWMMDAGSLYDYEYRLLLRRNDIVENINLKL</sequence>
<accession>A0A381FCP0</accession>
<dbReference type="Proteomes" id="UP000255231">
    <property type="component" value="Unassembled WGS sequence"/>
</dbReference>
<reference evidence="1 3" key="1">
    <citation type="submission" date="2017-01" db="EMBL/GenBank/DDBJ databases">
        <authorList>
            <person name="Varghese N."/>
            <person name="Submissions S."/>
        </authorList>
    </citation>
    <scope>NUCLEOTIDE SEQUENCE [LARGE SCALE GENOMIC DNA]</scope>
    <source>
        <strain evidence="1 3">ATCC 27950</strain>
    </source>
</reference>
<evidence type="ECO:0000313" key="3">
    <source>
        <dbReference type="Proteomes" id="UP000185725"/>
    </source>
</evidence>
<dbReference type="AlphaFoldDB" id="A0A381FCP0"/>
<proteinExistence type="predicted"/>
<dbReference type="Proteomes" id="UP000185725">
    <property type="component" value="Unassembled WGS sequence"/>
</dbReference>
<reference evidence="2 4" key="2">
    <citation type="submission" date="2018-06" db="EMBL/GenBank/DDBJ databases">
        <authorList>
            <consortium name="Pathogen Informatics"/>
            <person name="Doyle S."/>
        </authorList>
    </citation>
    <scope>NUCLEOTIDE SEQUENCE [LARGE SCALE GENOMIC DNA]</scope>
    <source>
        <strain evidence="2 4">NCTC13560</strain>
    </source>
</reference>
<name>A0A381FCP0_9FLAO</name>
<evidence type="ECO:0000313" key="4">
    <source>
        <dbReference type="Proteomes" id="UP000255231"/>
    </source>
</evidence>
<gene>
    <name evidence="2" type="ORF">NCTC13560_02428</name>
    <name evidence="1" type="ORF">SAMN05421682_11492</name>
</gene>
<protein>
    <submittedName>
        <fullName evidence="2">Uncharacterized protein</fullName>
    </submittedName>
</protein>
<evidence type="ECO:0000313" key="2">
    <source>
        <dbReference type="EMBL" id="SUX44238.1"/>
    </source>
</evidence>
<evidence type="ECO:0000313" key="1">
    <source>
        <dbReference type="EMBL" id="SIR19950.1"/>
    </source>
</evidence>
<organism evidence="2 4">
    <name type="scientific">Chryseobacterium indoltheticum</name>
    <dbReference type="NCBI Taxonomy" id="254"/>
    <lineage>
        <taxon>Bacteria</taxon>
        <taxon>Pseudomonadati</taxon>
        <taxon>Bacteroidota</taxon>
        <taxon>Flavobacteriia</taxon>
        <taxon>Flavobacteriales</taxon>
        <taxon>Weeksellaceae</taxon>
        <taxon>Chryseobacterium group</taxon>
        <taxon>Chryseobacterium</taxon>
    </lineage>
</organism>